<evidence type="ECO:0000313" key="2">
    <source>
        <dbReference type="EMBL" id="WAS96611.1"/>
    </source>
</evidence>
<organism evidence="2 3">
    <name type="scientific">Nannocystis punicea</name>
    <dbReference type="NCBI Taxonomy" id="2995304"/>
    <lineage>
        <taxon>Bacteria</taxon>
        <taxon>Pseudomonadati</taxon>
        <taxon>Myxococcota</taxon>
        <taxon>Polyangia</taxon>
        <taxon>Nannocystales</taxon>
        <taxon>Nannocystaceae</taxon>
        <taxon>Nannocystis</taxon>
    </lineage>
</organism>
<gene>
    <name evidence="2" type="ORF">O0S08_10675</name>
</gene>
<evidence type="ECO:0000313" key="3">
    <source>
        <dbReference type="Proteomes" id="UP001164459"/>
    </source>
</evidence>
<sequence length="246" mass="24883">MIISSLFMLPLLSGCDDNKGGATAGGSTSGEDTTGNNMTDDSPTEGGTGGSAGSDSATGGGTTGGSTGSDGTTGGTTGSDGTTGDSGDASLCQDACDKLVSCELEENVRECLSWCDPLVEEVSDPRVFPGCVALVEDFLECVAEEPMCFERDPCSGLDVAIEEQCSCGRTAEGAIDGSECTYEEECGVVSREVHCVGGTCICEVNGEDVGECQAQAKICESLDQGGDLMAIAAGECCGWEPFELGD</sequence>
<accession>A0ABY7HBF5</accession>
<proteinExistence type="predicted"/>
<dbReference type="EMBL" id="CP114040">
    <property type="protein sequence ID" value="WAS96611.1"/>
    <property type="molecule type" value="Genomic_DNA"/>
</dbReference>
<name>A0ABY7HBF5_9BACT</name>
<dbReference type="RefSeq" id="WP_269038977.1">
    <property type="nucleotide sequence ID" value="NZ_CP114040.1"/>
</dbReference>
<evidence type="ECO:0000256" key="1">
    <source>
        <dbReference type="SAM" id="MobiDB-lite"/>
    </source>
</evidence>
<reference evidence="2" key="1">
    <citation type="submission" date="2022-11" db="EMBL/GenBank/DDBJ databases">
        <title>Minimal conservation of predation-associated metabolite biosynthetic gene clusters underscores biosynthetic potential of Myxococcota including descriptions for ten novel species: Archangium lansinium sp. nov., Myxococcus landrumus sp. nov., Nannocystis bai.</title>
        <authorList>
            <person name="Ahearne A."/>
            <person name="Stevens C."/>
            <person name="Dowd S."/>
        </authorList>
    </citation>
    <scope>NUCLEOTIDE SEQUENCE</scope>
    <source>
        <strain evidence="2">Fl3</strain>
    </source>
</reference>
<feature type="compositionally biased region" description="Gly residues" evidence="1">
    <location>
        <begin position="46"/>
        <end position="78"/>
    </location>
</feature>
<feature type="region of interest" description="Disordered" evidence="1">
    <location>
        <begin position="22"/>
        <end position="86"/>
    </location>
</feature>
<keyword evidence="3" id="KW-1185">Reference proteome</keyword>
<dbReference type="Proteomes" id="UP001164459">
    <property type="component" value="Chromosome"/>
</dbReference>
<protein>
    <submittedName>
        <fullName evidence="2">Uncharacterized protein</fullName>
    </submittedName>
</protein>